<dbReference type="PROSITE" id="PS50118">
    <property type="entry name" value="HMG_BOX_2"/>
    <property type="match status" value="1"/>
</dbReference>
<feature type="compositionally biased region" description="Low complexity" evidence="5">
    <location>
        <begin position="381"/>
        <end position="393"/>
    </location>
</feature>
<dbReference type="HOGENOM" id="CLU_010453_0_1_1"/>
<name>A0A066X1C1_COLSU</name>
<keyword evidence="3" id="KW-0804">Transcription</keyword>
<feature type="region of interest" description="Disordered" evidence="5">
    <location>
        <begin position="1"/>
        <end position="76"/>
    </location>
</feature>
<dbReference type="FunFam" id="1.10.30.10:FF:000041">
    <property type="entry name" value="HMG box family protein"/>
    <property type="match status" value="1"/>
</dbReference>
<feature type="compositionally biased region" description="Low complexity" evidence="5">
    <location>
        <begin position="585"/>
        <end position="594"/>
    </location>
</feature>
<comment type="caution">
    <text evidence="7">The sequence shown here is derived from an EMBL/GenBank/DDBJ whole genome shotgun (WGS) entry which is preliminary data.</text>
</comment>
<evidence type="ECO:0000256" key="5">
    <source>
        <dbReference type="SAM" id="MobiDB-lite"/>
    </source>
</evidence>
<keyword evidence="4" id="KW-0539">Nucleus</keyword>
<dbReference type="PANTHER" id="PTHR10270:SF161">
    <property type="entry name" value="SEX-DETERMINING REGION Y PROTEIN"/>
    <property type="match status" value="1"/>
</dbReference>
<gene>
    <name evidence="7" type="ORF">CSUB01_06997</name>
</gene>
<dbReference type="EMBL" id="JMSE01001282">
    <property type="protein sequence ID" value="KDN62948.1"/>
    <property type="molecule type" value="Genomic_DNA"/>
</dbReference>
<dbReference type="eggNOG" id="KOG0527">
    <property type="taxonomic scope" value="Eukaryota"/>
</dbReference>
<dbReference type="GO" id="GO:0005634">
    <property type="term" value="C:nucleus"/>
    <property type="evidence" value="ECO:0007669"/>
    <property type="project" value="UniProtKB-UniRule"/>
</dbReference>
<organism evidence="7 8">
    <name type="scientific">Colletotrichum sublineola</name>
    <name type="common">Sorghum anthracnose fungus</name>
    <dbReference type="NCBI Taxonomy" id="1173701"/>
    <lineage>
        <taxon>Eukaryota</taxon>
        <taxon>Fungi</taxon>
        <taxon>Dikarya</taxon>
        <taxon>Ascomycota</taxon>
        <taxon>Pezizomycotina</taxon>
        <taxon>Sordariomycetes</taxon>
        <taxon>Hypocreomycetidae</taxon>
        <taxon>Glomerellales</taxon>
        <taxon>Glomerellaceae</taxon>
        <taxon>Colletotrichum</taxon>
        <taxon>Colletotrichum graminicola species complex</taxon>
    </lineage>
</organism>
<evidence type="ECO:0000256" key="1">
    <source>
        <dbReference type="ARBA" id="ARBA00023015"/>
    </source>
</evidence>
<evidence type="ECO:0000313" key="7">
    <source>
        <dbReference type="EMBL" id="KDN62948.1"/>
    </source>
</evidence>
<dbReference type="CDD" id="cd01389">
    <property type="entry name" value="HMG-box_ROX1-like"/>
    <property type="match status" value="1"/>
</dbReference>
<dbReference type="GO" id="GO:0000122">
    <property type="term" value="P:negative regulation of transcription by RNA polymerase II"/>
    <property type="evidence" value="ECO:0007669"/>
    <property type="project" value="TreeGrafter"/>
</dbReference>
<dbReference type="PANTHER" id="PTHR10270">
    <property type="entry name" value="SOX TRANSCRIPTION FACTOR"/>
    <property type="match status" value="1"/>
</dbReference>
<feature type="compositionally biased region" description="Basic and acidic residues" evidence="5">
    <location>
        <begin position="395"/>
        <end position="404"/>
    </location>
</feature>
<proteinExistence type="predicted"/>
<evidence type="ECO:0000259" key="6">
    <source>
        <dbReference type="PROSITE" id="PS50118"/>
    </source>
</evidence>
<feature type="DNA-binding region" description="HMG box" evidence="4">
    <location>
        <begin position="127"/>
        <end position="195"/>
    </location>
</feature>
<dbReference type="GO" id="GO:0030154">
    <property type="term" value="P:cell differentiation"/>
    <property type="evidence" value="ECO:0007669"/>
    <property type="project" value="TreeGrafter"/>
</dbReference>
<evidence type="ECO:0000313" key="8">
    <source>
        <dbReference type="Proteomes" id="UP000027238"/>
    </source>
</evidence>
<dbReference type="OrthoDB" id="6247875at2759"/>
<dbReference type="Gene3D" id="1.10.30.10">
    <property type="entry name" value="High mobility group box domain"/>
    <property type="match status" value="1"/>
</dbReference>
<feature type="compositionally biased region" description="Basic and acidic residues" evidence="5">
    <location>
        <begin position="251"/>
        <end position="262"/>
    </location>
</feature>
<dbReference type="STRING" id="1173701.A0A066X1C1"/>
<dbReference type="InterPro" id="IPR009071">
    <property type="entry name" value="HMG_box_dom"/>
</dbReference>
<protein>
    <submittedName>
        <fullName evidence="7">Putative HMG box protein</fullName>
    </submittedName>
</protein>
<feature type="compositionally biased region" description="Polar residues" evidence="5">
    <location>
        <begin position="231"/>
        <end position="249"/>
    </location>
</feature>
<dbReference type="SMART" id="SM00398">
    <property type="entry name" value="HMG"/>
    <property type="match status" value="1"/>
</dbReference>
<dbReference type="SUPFAM" id="SSF47095">
    <property type="entry name" value="HMG-box"/>
    <property type="match status" value="1"/>
</dbReference>
<feature type="domain" description="HMG box" evidence="6">
    <location>
        <begin position="127"/>
        <end position="195"/>
    </location>
</feature>
<keyword evidence="1" id="KW-0805">Transcription regulation</keyword>
<feature type="region of interest" description="Disordered" evidence="5">
    <location>
        <begin position="564"/>
        <end position="594"/>
    </location>
</feature>
<sequence>MADVVSTPRPRRSTSSSGGNSAHSVMERRTSEETDEGPDSVGSAGSRASRKRAASIDIEEANSSRGREFSLETGPMGSGGDKDYICLCTPALKVPRPRNGELNSLCSSLAQLGQKSSSQTWFDMPSKPSPLSTFILYRQHHQAHVIAQHPGLSNPEISKIIGEQWRIQPDDVKESWKKLAEEEKIRHQRQYPDYRYQPRRGGRPGSRPGLSSGADTGRCSKCGGRFIATPRTPSTPFGTPTAAKSNMSPSHPRDGRGGDSDHHRHTLPGAKQQYQFQPNNLQDMEQEYESMSPSPELKRRRFNGMGHYQAVPSPGPYTGHPLSRQPRSSLSMPPTPPVAGYGPLPGPSALARTGNMAPPPRPHHPAYTGPSRGPGFDESLRLPPLQTQTSPPLNRENDANDRPSAHPAAGLGIINPRDSYAQSLEAMIMTIPFLSKLKVLQKISPTLTPPGPSSPDIEVRGAVIAVEGADARQLEQVGTTIHRCLLGLAEIDLKTWSDGPNMPAPILLADEDAKMNDTASIGSSRKSSHSQPSLQSSELFANYMQTMMKWHEKSREIVKHVSTRPVSGMSGPPLTRRASDGDAVGSGHSSVSLSGTGKTPIALLPAGFSLSISNKYACMIPISDSYAPVDHWQWMSTLWRGIIGPDLVIYVKSVVEEEVSRAGAVEFRGPGVMVVRIAHNKSLDEKTERRISFEVVEWIRGGSYQEGFGRG</sequence>
<dbReference type="InterPro" id="IPR036910">
    <property type="entry name" value="HMG_box_dom_sf"/>
</dbReference>
<dbReference type="AlphaFoldDB" id="A0A066X1C1"/>
<dbReference type="OMA" id="CAGPDVT"/>
<dbReference type="GO" id="GO:0000978">
    <property type="term" value="F:RNA polymerase II cis-regulatory region sequence-specific DNA binding"/>
    <property type="evidence" value="ECO:0007669"/>
    <property type="project" value="TreeGrafter"/>
</dbReference>
<dbReference type="Pfam" id="PF00505">
    <property type="entry name" value="HMG_box"/>
    <property type="match status" value="1"/>
</dbReference>
<feature type="region of interest" description="Disordered" evidence="5">
    <location>
        <begin position="189"/>
        <end position="277"/>
    </location>
</feature>
<reference evidence="8" key="1">
    <citation type="journal article" date="2014" name="Genome Announc.">
        <title>Draft genome sequence of Colletotrichum sublineola, a destructive pathogen of cultivated sorghum.</title>
        <authorList>
            <person name="Baroncelli R."/>
            <person name="Sanz-Martin J.M."/>
            <person name="Rech G.E."/>
            <person name="Sukno S.A."/>
            <person name="Thon M.R."/>
        </authorList>
    </citation>
    <scope>NUCLEOTIDE SEQUENCE [LARGE SCALE GENOMIC DNA]</scope>
    <source>
        <strain evidence="8">TX430BB</strain>
    </source>
</reference>
<evidence type="ECO:0000256" key="3">
    <source>
        <dbReference type="ARBA" id="ARBA00023163"/>
    </source>
</evidence>
<keyword evidence="8" id="KW-1185">Reference proteome</keyword>
<dbReference type="InterPro" id="IPR050140">
    <property type="entry name" value="SRY-related_HMG-box_TF-like"/>
</dbReference>
<evidence type="ECO:0000256" key="2">
    <source>
        <dbReference type="ARBA" id="ARBA00023125"/>
    </source>
</evidence>
<keyword evidence="2 4" id="KW-0238">DNA-binding</keyword>
<dbReference type="Proteomes" id="UP000027238">
    <property type="component" value="Unassembled WGS sequence"/>
</dbReference>
<feature type="region of interest" description="Disordered" evidence="5">
    <location>
        <begin position="306"/>
        <end position="411"/>
    </location>
</feature>
<dbReference type="GO" id="GO:0001228">
    <property type="term" value="F:DNA-binding transcription activator activity, RNA polymerase II-specific"/>
    <property type="evidence" value="ECO:0007669"/>
    <property type="project" value="TreeGrafter"/>
</dbReference>
<evidence type="ECO:0000256" key="4">
    <source>
        <dbReference type="PROSITE-ProRule" id="PRU00267"/>
    </source>
</evidence>
<accession>A0A066X1C1</accession>